<gene>
    <name evidence="1" type="ORF">B296_00030257</name>
</gene>
<sequence>MILKRTLQSVCLMTIHPNTTTSIIVQVFGDDGAVSFSTKFSLLFSISCI</sequence>
<dbReference type="AlphaFoldDB" id="A0A427AJ49"/>
<dbReference type="Proteomes" id="UP000287651">
    <property type="component" value="Unassembled WGS sequence"/>
</dbReference>
<evidence type="ECO:0000313" key="1">
    <source>
        <dbReference type="EMBL" id="RRT76297.1"/>
    </source>
</evidence>
<accession>A0A427AJ49</accession>
<protein>
    <submittedName>
        <fullName evidence="1">Uncharacterized protein</fullName>
    </submittedName>
</protein>
<evidence type="ECO:0000313" key="2">
    <source>
        <dbReference type="Proteomes" id="UP000287651"/>
    </source>
</evidence>
<organism evidence="1 2">
    <name type="scientific">Ensete ventricosum</name>
    <name type="common">Abyssinian banana</name>
    <name type="synonym">Musa ensete</name>
    <dbReference type="NCBI Taxonomy" id="4639"/>
    <lineage>
        <taxon>Eukaryota</taxon>
        <taxon>Viridiplantae</taxon>
        <taxon>Streptophyta</taxon>
        <taxon>Embryophyta</taxon>
        <taxon>Tracheophyta</taxon>
        <taxon>Spermatophyta</taxon>
        <taxon>Magnoliopsida</taxon>
        <taxon>Liliopsida</taxon>
        <taxon>Zingiberales</taxon>
        <taxon>Musaceae</taxon>
        <taxon>Ensete</taxon>
    </lineage>
</organism>
<reference evidence="1 2" key="1">
    <citation type="journal article" date="2014" name="Agronomy (Basel)">
        <title>A Draft Genome Sequence for Ensete ventricosum, the Drought-Tolerant Tree Against Hunger.</title>
        <authorList>
            <person name="Harrison J."/>
            <person name="Moore K.A."/>
            <person name="Paszkiewicz K."/>
            <person name="Jones T."/>
            <person name="Grant M."/>
            <person name="Ambacheew D."/>
            <person name="Muzemil S."/>
            <person name="Studholme D.J."/>
        </authorList>
    </citation>
    <scope>NUCLEOTIDE SEQUENCE [LARGE SCALE GENOMIC DNA]</scope>
</reference>
<name>A0A427AJ49_ENSVE</name>
<dbReference type="EMBL" id="AMZH03002233">
    <property type="protein sequence ID" value="RRT76297.1"/>
    <property type="molecule type" value="Genomic_DNA"/>
</dbReference>
<proteinExistence type="predicted"/>
<comment type="caution">
    <text evidence="1">The sequence shown here is derived from an EMBL/GenBank/DDBJ whole genome shotgun (WGS) entry which is preliminary data.</text>
</comment>